<keyword evidence="1" id="KW-0732">Signal</keyword>
<proteinExistence type="evidence at transcript level"/>
<feature type="signal peptide" evidence="1">
    <location>
        <begin position="1"/>
        <end position="18"/>
    </location>
</feature>
<sequence length="210" mass="22775">MMEIKTLFALICFALVQANPTENKDDIDIVGVEGKFGETDLETDLFTIVEEIEIISRDTNLANSDADRGKMPGKKLPLEVLIEMEANARKAGCTRGCLICLSKIKCTAKMKVYIPGRCHDYGGDKKTGQAGIVGAIVDIPEIPGFKELGPMEQFIAQVDICADCTTGCLKGLANVKCSALLKKWLPDRCASFADKIQSEVDNIKGLAGDR</sequence>
<evidence type="ECO:0000256" key="1">
    <source>
        <dbReference type="SAM" id="SignalP"/>
    </source>
</evidence>
<name>A0A1Z4F605_9MAXI</name>
<dbReference type="EMBL" id="LC203029">
    <property type="protein sequence ID" value="BAY00652.1"/>
    <property type="molecule type" value="mRNA"/>
</dbReference>
<protein>
    <submittedName>
        <fullName evidence="2">Luciferase</fullName>
    </submittedName>
</protein>
<organism evidence="2">
    <name type="scientific">Metridia pacifica</name>
    <dbReference type="NCBI Taxonomy" id="114067"/>
    <lineage>
        <taxon>Eukaryota</taxon>
        <taxon>Metazoa</taxon>
        <taxon>Ecdysozoa</taxon>
        <taxon>Arthropoda</taxon>
        <taxon>Crustacea</taxon>
        <taxon>Multicrustacea</taxon>
        <taxon>Hexanauplia</taxon>
        <taxon>Copepoda</taxon>
        <taxon>Calanoida</taxon>
        <taxon>Metridinidae</taxon>
        <taxon>Metridia</taxon>
    </lineage>
</organism>
<accession>A0A1Z4F605</accession>
<feature type="chain" id="PRO_5012915890" evidence="1">
    <location>
        <begin position="19"/>
        <end position="210"/>
    </location>
</feature>
<dbReference type="AlphaFoldDB" id="A0A1Z4F605"/>
<evidence type="ECO:0000313" key="2">
    <source>
        <dbReference type="EMBL" id="BAY00652.1"/>
    </source>
</evidence>
<reference evidence="2" key="1">
    <citation type="submission" date="2016-12" db="EMBL/GenBank/DDBJ databases">
        <title>Polymorphism of sequence of luciferases from Metridia pacifica.</title>
        <authorList>
            <person name="Ishida Y."/>
            <person name="Asano Y."/>
        </authorList>
    </citation>
    <scope>NUCLEOTIDE SEQUENCE</scope>
    <source>
        <strain evidence="2">11/11/13#1</strain>
    </source>
</reference>
<gene>
    <name evidence="2" type="primary">MpacLUC1-4</name>
</gene>